<proteinExistence type="predicted"/>
<evidence type="ECO:0000313" key="1">
    <source>
        <dbReference type="EMBL" id="CAE0716076.1"/>
    </source>
</evidence>
<dbReference type="AlphaFoldDB" id="A0A7S4AIA2"/>
<gene>
    <name evidence="1" type="ORF">PAUS00366_LOCUS8828</name>
</gene>
<sequence length="249" mass="27712">MTTMTNNRDKNTRMPDWFRSKRSRTMSSSLWEETHPGPSSSSTATTLASVAAAVAAAYAGYEFHRSVRDYGWEGALRYVWEGDPYDPDLREAVDQLEDAEFELRATSRIDDRLSGLEESLDDATASASSTGDDSYLSVRLWNVIWMDHPSNTSSINSSSSSSKIVPLDVERTLADMSHQLDKIAANVDGIVVSSSSSSLSSNKDSFLAQRVKKRKKILSKSIVSDMERCDALLASFQVFRERTKQITNE</sequence>
<name>A0A7S4AIA2_9STRA</name>
<organism evidence="1">
    <name type="scientific">Pseudo-nitzschia australis</name>
    <dbReference type="NCBI Taxonomy" id="44445"/>
    <lineage>
        <taxon>Eukaryota</taxon>
        <taxon>Sar</taxon>
        <taxon>Stramenopiles</taxon>
        <taxon>Ochrophyta</taxon>
        <taxon>Bacillariophyta</taxon>
        <taxon>Bacillariophyceae</taxon>
        <taxon>Bacillariophycidae</taxon>
        <taxon>Bacillariales</taxon>
        <taxon>Bacillariaceae</taxon>
        <taxon>Pseudo-nitzschia</taxon>
    </lineage>
</organism>
<protein>
    <submittedName>
        <fullName evidence="1">Uncharacterized protein</fullName>
    </submittedName>
</protein>
<dbReference type="EMBL" id="HBIX01011755">
    <property type="protein sequence ID" value="CAE0716076.1"/>
    <property type="molecule type" value="Transcribed_RNA"/>
</dbReference>
<accession>A0A7S4AIA2</accession>
<reference evidence="1" key="1">
    <citation type="submission" date="2021-01" db="EMBL/GenBank/DDBJ databases">
        <authorList>
            <person name="Corre E."/>
            <person name="Pelletier E."/>
            <person name="Niang G."/>
            <person name="Scheremetjew M."/>
            <person name="Finn R."/>
            <person name="Kale V."/>
            <person name="Holt S."/>
            <person name="Cochrane G."/>
            <person name="Meng A."/>
            <person name="Brown T."/>
            <person name="Cohen L."/>
        </authorList>
    </citation>
    <scope>NUCLEOTIDE SEQUENCE</scope>
    <source>
        <strain evidence="1">10249 10 AB</strain>
    </source>
</reference>